<evidence type="ECO:0000313" key="2">
    <source>
        <dbReference type="Proteomes" id="UP001055811"/>
    </source>
</evidence>
<gene>
    <name evidence="1" type="ORF">L2E82_03020</name>
</gene>
<comment type="caution">
    <text evidence="1">The sequence shown here is derived from an EMBL/GenBank/DDBJ whole genome shotgun (WGS) entry which is preliminary data.</text>
</comment>
<reference evidence="1 2" key="2">
    <citation type="journal article" date="2022" name="Mol. Ecol. Resour.">
        <title>The genomes of chicory, endive, great burdock and yacon provide insights into Asteraceae paleo-polyploidization history and plant inulin production.</title>
        <authorList>
            <person name="Fan W."/>
            <person name="Wang S."/>
            <person name="Wang H."/>
            <person name="Wang A."/>
            <person name="Jiang F."/>
            <person name="Liu H."/>
            <person name="Zhao H."/>
            <person name="Xu D."/>
            <person name="Zhang Y."/>
        </authorList>
    </citation>
    <scope>NUCLEOTIDE SEQUENCE [LARGE SCALE GENOMIC DNA]</scope>
    <source>
        <strain evidence="2">cv. Punajuju</strain>
        <tissue evidence="1">Leaves</tissue>
    </source>
</reference>
<name>A0ACB9H2U2_CICIN</name>
<keyword evidence="2" id="KW-1185">Reference proteome</keyword>
<organism evidence="1 2">
    <name type="scientific">Cichorium intybus</name>
    <name type="common">Chicory</name>
    <dbReference type="NCBI Taxonomy" id="13427"/>
    <lineage>
        <taxon>Eukaryota</taxon>
        <taxon>Viridiplantae</taxon>
        <taxon>Streptophyta</taxon>
        <taxon>Embryophyta</taxon>
        <taxon>Tracheophyta</taxon>
        <taxon>Spermatophyta</taxon>
        <taxon>Magnoliopsida</taxon>
        <taxon>eudicotyledons</taxon>
        <taxon>Gunneridae</taxon>
        <taxon>Pentapetalae</taxon>
        <taxon>asterids</taxon>
        <taxon>campanulids</taxon>
        <taxon>Asterales</taxon>
        <taxon>Asteraceae</taxon>
        <taxon>Cichorioideae</taxon>
        <taxon>Cichorieae</taxon>
        <taxon>Cichoriinae</taxon>
        <taxon>Cichorium</taxon>
    </lineage>
</organism>
<evidence type="ECO:0000313" key="1">
    <source>
        <dbReference type="EMBL" id="KAI3790179.1"/>
    </source>
</evidence>
<dbReference type="EMBL" id="CM042009">
    <property type="protein sequence ID" value="KAI3790179.1"/>
    <property type="molecule type" value="Genomic_DNA"/>
</dbReference>
<proteinExistence type="predicted"/>
<dbReference type="Proteomes" id="UP001055811">
    <property type="component" value="Linkage Group LG01"/>
</dbReference>
<accession>A0ACB9H2U2</accession>
<reference evidence="2" key="1">
    <citation type="journal article" date="2022" name="Mol. Ecol. Resour.">
        <title>The genomes of chicory, endive, great burdock and yacon provide insights into Asteraceae palaeo-polyploidization history and plant inulin production.</title>
        <authorList>
            <person name="Fan W."/>
            <person name="Wang S."/>
            <person name="Wang H."/>
            <person name="Wang A."/>
            <person name="Jiang F."/>
            <person name="Liu H."/>
            <person name="Zhao H."/>
            <person name="Xu D."/>
            <person name="Zhang Y."/>
        </authorList>
    </citation>
    <scope>NUCLEOTIDE SEQUENCE [LARGE SCALE GENOMIC DNA]</scope>
    <source>
        <strain evidence="2">cv. Punajuju</strain>
    </source>
</reference>
<protein>
    <submittedName>
        <fullName evidence="1">Uncharacterized protein</fullName>
    </submittedName>
</protein>
<sequence>MLLRFTYSNTKRFLKRTIESFKSYFPGGYQRLPKIPPCNPFSCTGSRGGARPRTTHFTHSTRESEITTNHPKNPAATRKETSSLKVKDANLVVNRYQVASKKQDIKMDCGSHVKDEEESSKCLVTRKLKELEMMDRNNIDLVFDIEEVLHYYSRLTCPIYRDIIEKFFVEMYSGTFNLSHVR</sequence>